<keyword evidence="4" id="KW-0328">Glycosyltransferase</keyword>
<evidence type="ECO:0000259" key="2">
    <source>
        <dbReference type="Pfam" id="PF00534"/>
    </source>
</evidence>
<dbReference type="GO" id="GO:0102710">
    <property type="term" value="F:D-inositol-3-phosphate glycosyltransferase activity"/>
    <property type="evidence" value="ECO:0007669"/>
    <property type="project" value="UniProtKB-EC"/>
</dbReference>
<keyword evidence="4" id="KW-0808">Transferase</keyword>
<dbReference type="CDD" id="cd03811">
    <property type="entry name" value="GT4_GT28_WabH-like"/>
    <property type="match status" value="1"/>
</dbReference>
<feature type="domain" description="Glycosyltransferase subfamily 4-like N-terminal" evidence="3">
    <location>
        <begin position="78"/>
        <end position="188"/>
    </location>
</feature>
<dbReference type="RefSeq" id="WP_237363282.1">
    <property type="nucleotide sequence ID" value="NZ_CAKLDM010000002.1"/>
</dbReference>
<evidence type="ECO:0000313" key="4">
    <source>
        <dbReference type="EMBL" id="CAH0541791.1"/>
    </source>
</evidence>
<dbReference type="Pfam" id="PF00534">
    <property type="entry name" value="Glycos_transf_1"/>
    <property type="match status" value="1"/>
</dbReference>
<protein>
    <submittedName>
        <fullName evidence="4">D-inositol-3-phosphate glycosyltransferase</fullName>
        <ecNumber evidence="4">2.4.1.250</ecNumber>
    </submittedName>
</protein>
<evidence type="ECO:0000259" key="3">
    <source>
        <dbReference type="Pfam" id="PF13439"/>
    </source>
</evidence>
<evidence type="ECO:0000256" key="1">
    <source>
        <dbReference type="SAM" id="MobiDB-lite"/>
    </source>
</evidence>
<accession>A0ABM9A7W6</accession>
<feature type="domain" description="Glycosyl transferase family 1" evidence="2">
    <location>
        <begin position="202"/>
        <end position="344"/>
    </location>
</feature>
<dbReference type="Pfam" id="PF13439">
    <property type="entry name" value="Glyco_transf_4"/>
    <property type="match status" value="1"/>
</dbReference>
<name>A0ABM9A7W6_9VIBR</name>
<dbReference type="SUPFAM" id="SSF53756">
    <property type="entry name" value="UDP-Glycosyltransferase/glycogen phosphorylase"/>
    <property type="match status" value="1"/>
</dbReference>
<dbReference type="Proteomes" id="UP000838748">
    <property type="component" value="Unassembled WGS sequence"/>
</dbReference>
<gene>
    <name evidence="4" type="primary">mshA_6</name>
    <name evidence="4" type="ORF">VMF7928_03837</name>
</gene>
<dbReference type="Gene3D" id="3.40.50.2000">
    <property type="entry name" value="Glycogen Phosphorylase B"/>
    <property type="match status" value="2"/>
</dbReference>
<evidence type="ECO:0000313" key="5">
    <source>
        <dbReference type="Proteomes" id="UP000838748"/>
    </source>
</evidence>
<dbReference type="PANTHER" id="PTHR12526">
    <property type="entry name" value="GLYCOSYLTRANSFERASE"/>
    <property type="match status" value="1"/>
</dbReference>
<feature type="compositionally biased region" description="Polar residues" evidence="1">
    <location>
        <begin position="380"/>
        <end position="390"/>
    </location>
</feature>
<dbReference type="EMBL" id="CAKLDM010000002">
    <property type="protein sequence ID" value="CAH0541791.1"/>
    <property type="molecule type" value="Genomic_DNA"/>
</dbReference>
<dbReference type="EC" id="2.4.1.250" evidence="4"/>
<proteinExistence type="predicted"/>
<reference evidence="4" key="1">
    <citation type="submission" date="2021-11" db="EMBL/GenBank/DDBJ databases">
        <authorList>
            <person name="Rodrigo-Torres L."/>
            <person name="Arahal R. D."/>
            <person name="Lucena T."/>
        </authorList>
    </citation>
    <scope>NUCLEOTIDE SEQUENCE</scope>
    <source>
        <strain evidence="4">CECT 7928</strain>
    </source>
</reference>
<dbReference type="InterPro" id="IPR001296">
    <property type="entry name" value="Glyco_trans_1"/>
</dbReference>
<sequence length="400" mass="45335">MKVGFFLGNTSYQSGLYNATKDVARCISGHGISVRYIFWHQRETMQADDDLINIWGLSKHKLSSRLFRKLSKSLLGYSVSEYLFSRLYSRQLEKFIKESGYDIVFFHGLNFVPFHSYKGKSYVVIHSCKYDNLITRRTGIKKIFYHKLYQHLYSGKNILSVSNSARDDMVEKLRARPNSIETIYNGFDFGKLEVKSNQPCNIALPERFIMAAGRADRTKRFDILIEAYSQTKAKNQHKLVIFGDGKYITDLKKLAIELDLADRIIFQGFVSPLNPIYKHASLYVLSSDIEGLPTVIIESLIAKTPVVATNAGGVNELLTGKLNDFVCEKGDIESLARNIDKSLALSLNVSYKDISFLDVELVAMNYIEKINALVTPEQIPPTTNTNNKLSSYDHPTCNTA</sequence>
<keyword evidence="5" id="KW-1185">Reference proteome</keyword>
<feature type="region of interest" description="Disordered" evidence="1">
    <location>
        <begin position="377"/>
        <end position="400"/>
    </location>
</feature>
<comment type="caution">
    <text evidence="4">The sequence shown here is derived from an EMBL/GenBank/DDBJ whole genome shotgun (WGS) entry which is preliminary data.</text>
</comment>
<dbReference type="InterPro" id="IPR028098">
    <property type="entry name" value="Glyco_trans_4-like_N"/>
</dbReference>
<organism evidence="4 5">
    <name type="scientific">Vibrio marisflavi CECT 7928</name>
    <dbReference type="NCBI Taxonomy" id="634439"/>
    <lineage>
        <taxon>Bacteria</taxon>
        <taxon>Pseudomonadati</taxon>
        <taxon>Pseudomonadota</taxon>
        <taxon>Gammaproteobacteria</taxon>
        <taxon>Vibrionales</taxon>
        <taxon>Vibrionaceae</taxon>
        <taxon>Vibrio</taxon>
    </lineage>
</organism>